<evidence type="ECO:0008006" key="4">
    <source>
        <dbReference type="Google" id="ProtNLM"/>
    </source>
</evidence>
<evidence type="ECO:0000313" key="3">
    <source>
        <dbReference type="Proteomes" id="UP000054928"/>
    </source>
</evidence>
<evidence type="ECO:0000256" key="1">
    <source>
        <dbReference type="SAM" id="MobiDB-lite"/>
    </source>
</evidence>
<protein>
    <recommendedName>
        <fullName evidence="4">Chromo domain-containing protein</fullName>
    </recommendedName>
</protein>
<feature type="region of interest" description="Disordered" evidence="1">
    <location>
        <begin position="74"/>
        <end position="96"/>
    </location>
</feature>
<name>A0A0P1AEH0_PLAHL</name>
<feature type="compositionally biased region" description="Low complexity" evidence="1">
    <location>
        <begin position="77"/>
        <end position="96"/>
    </location>
</feature>
<dbReference type="GeneID" id="36404340"/>
<dbReference type="Proteomes" id="UP000054928">
    <property type="component" value="Unassembled WGS sequence"/>
</dbReference>
<organism evidence="2 3">
    <name type="scientific">Plasmopara halstedii</name>
    <name type="common">Downy mildew of sunflower</name>
    <dbReference type="NCBI Taxonomy" id="4781"/>
    <lineage>
        <taxon>Eukaryota</taxon>
        <taxon>Sar</taxon>
        <taxon>Stramenopiles</taxon>
        <taxon>Oomycota</taxon>
        <taxon>Peronosporomycetes</taxon>
        <taxon>Peronosporales</taxon>
        <taxon>Peronosporaceae</taxon>
        <taxon>Plasmopara</taxon>
    </lineage>
</organism>
<sequence length="144" mass="16103">MNTSLKSRSQITLCNEDVDSPLGAEWLPTTEQTLLLERSPPHGVHHPTENLSPLTFVDSTTQSGSHMHPIMLRPRPDASLRSSSASVATTRTSSTAPLSIDDHRDFRYRWQIEKGCHVHVEMIVSAHRNTSELQLLVKWLGSPD</sequence>
<accession>A0A0P1AEH0</accession>
<dbReference type="AlphaFoldDB" id="A0A0P1AEH0"/>
<reference evidence="3" key="1">
    <citation type="submission" date="2014-09" db="EMBL/GenBank/DDBJ databases">
        <authorList>
            <person name="Sharma Rahul"/>
            <person name="Thines Marco"/>
        </authorList>
    </citation>
    <scope>NUCLEOTIDE SEQUENCE [LARGE SCALE GENOMIC DNA]</scope>
</reference>
<evidence type="ECO:0000313" key="2">
    <source>
        <dbReference type="EMBL" id="CEG39232.1"/>
    </source>
</evidence>
<keyword evidence="3" id="KW-1185">Reference proteome</keyword>
<dbReference type="RefSeq" id="XP_024575601.1">
    <property type="nucleotide sequence ID" value="XM_024724756.1"/>
</dbReference>
<proteinExistence type="predicted"/>
<dbReference type="EMBL" id="CCYD01000409">
    <property type="protein sequence ID" value="CEG39232.1"/>
    <property type="molecule type" value="Genomic_DNA"/>
</dbReference>